<dbReference type="EMBL" id="ABEU02000007">
    <property type="protein sequence ID" value="PNR51609.1"/>
    <property type="molecule type" value="Genomic_DNA"/>
</dbReference>
<dbReference type="RefSeq" id="XP_024380649.1">
    <property type="nucleotide sequence ID" value="XM_024524881.2"/>
</dbReference>
<dbReference type="EnsemblPlants" id="Pp3c7_24190V3.3">
    <property type="protein sequence ID" value="Pp3c7_24190V3.3"/>
    <property type="gene ID" value="Pp3c7_24190"/>
</dbReference>
<evidence type="ECO:0000256" key="2">
    <source>
        <dbReference type="PROSITE-ProRule" id="PRU10141"/>
    </source>
</evidence>
<dbReference type="GO" id="GO:0043539">
    <property type="term" value="F:protein serine/threonine kinase activator activity"/>
    <property type="evidence" value="ECO:0007669"/>
    <property type="project" value="InterPro"/>
</dbReference>
<feature type="binding site" evidence="2">
    <location>
        <position position="52"/>
    </location>
    <ligand>
        <name>ATP</name>
        <dbReference type="ChEBI" id="CHEBI:30616"/>
    </ligand>
</feature>
<dbReference type="InterPro" id="IPR011009">
    <property type="entry name" value="Kinase-like_dom_sf"/>
</dbReference>
<dbReference type="Gramene" id="Pp3c7_24190V3.3">
    <property type="protein sequence ID" value="Pp3c7_24190V3.3"/>
    <property type="gene ID" value="Pp3c7_24190"/>
</dbReference>
<dbReference type="FunFam" id="1.10.510.10:FF:000208">
    <property type="entry name" value="serine/threonine-protein kinase BLUS1 isoform X1"/>
    <property type="match status" value="1"/>
</dbReference>
<dbReference type="OrthoDB" id="248923at2759"/>
<reference evidence="7" key="3">
    <citation type="submission" date="2020-12" db="UniProtKB">
        <authorList>
            <consortium name="EnsemblPlants"/>
        </authorList>
    </citation>
    <scope>IDENTIFICATION</scope>
</reference>
<dbReference type="EnsemblPlants" id="Pp3c7_24190V3.7">
    <property type="protein sequence ID" value="Pp3c7_24190V3.7"/>
    <property type="gene ID" value="Pp3c7_24190"/>
</dbReference>
<feature type="region of interest" description="Disordered" evidence="4">
    <location>
        <begin position="435"/>
        <end position="677"/>
    </location>
</feature>
<feature type="compositionally biased region" description="Basic and acidic residues" evidence="4">
    <location>
        <begin position="466"/>
        <end position="485"/>
    </location>
</feature>
<dbReference type="GO" id="GO:0004672">
    <property type="term" value="F:protein kinase activity"/>
    <property type="evidence" value="ECO:0007669"/>
    <property type="project" value="InterPro"/>
</dbReference>
<dbReference type="KEGG" id="ppp:112284740"/>
<feature type="compositionally biased region" description="Low complexity" evidence="4">
    <location>
        <begin position="693"/>
        <end position="709"/>
    </location>
</feature>
<reference evidence="6 8" key="1">
    <citation type="journal article" date="2008" name="Science">
        <title>The Physcomitrella genome reveals evolutionary insights into the conquest of land by plants.</title>
        <authorList>
            <person name="Rensing S."/>
            <person name="Lang D."/>
            <person name="Zimmer A."/>
            <person name="Terry A."/>
            <person name="Salamov A."/>
            <person name="Shapiro H."/>
            <person name="Nishiyama T."/>
            <person name="Perroud P.-F."/>
            <person name="Lindquist E."/>
            <person name="Kamisugi Y."/>
            <person name="Tanahashi T."/>
            <person name="Sakakibara K."/>
            <person name="Fujita T."/>
            <person name="Oishi K."/>
            <person name="Shin-I T."/>
            <person name="Kuroki Y."/>
            <person name="Toyoda A."/>
            <person name="Suzuki Y."/>
            <person name="Hashimoto A."/>
            <person name="Yamaguchi K."/>
            <person name="Sugano A."/>
            <person name="Kohara Y."/>
            <person name="Fujiyama A."/>
            <person name="Anterola A."/>
            <person name="Aoki S."/>
            <person name="Ashton N."/>
            <person name="Barbazuk W.B."/>
            <person name="Barker E."/>
            <person name="Bennetzen J."/>
            <person name="Bezanilla M."/>
            <person name="Blankenship R."/>
            <person name="Cho S.H."/>
            <person name="Dutcher S."/>
            <person name="Estelle M."/>
            <person name="Fawcett J.A."/>
            <person name="Gundlach H."/>
            <person name="Hanada K."/>
            <person name="Heyl A."/>
            <person name="Hicks K.A."/>
            <person name="Hugh J."/>
            <person name="Lohr M."/>
            <person name="Mayer K."/>
            <person name="Melkozernov A."/>
            <person name="Murata T."/>
            <person name="Nelson D."/>
            <person name="Pils B."/>
            <person name="Prigge M."/>
            <person name="Reiss B."/>
            <person name="Renner T."/>
            <person name="Rombauts S."/>
            <person name="Rushton P."/>
            <person name="Sanderfoot A."/>
            <person name="Schween G."/>
            <person name="Shiu S.-H."/>
            <person name="Stueber K."/>
            <person name="Theodoulou F.L."/>
            <person name="Tu H."/>
            <person name="Van de Peer Y."/>
            <person name="Verrier P.J."/>
            <person name="Waters E."/>
            <person name="Wood A."/>
            <person name="Yang L."/>
            <person name="Cove D."/>
            <person name="Cuming A."/>
            <person name="Hasebe M."/>
            <person name="Lucas S."/>
            <person name="Mishler D.B."/>
            <person name="Reski R."/>
            <person name="Grigoriev I."/>
            <person name="Quatrano R.S."/>
            <person name="Boore J.L."/>
        </authorList>
    </citation>
    <scope>NUCLEOTIDE SEQUENCE [LARGE SCALE GENOMIC DNA]</scope>
    <source>
        <strain evidence="7 8">cv. Gransden 2004</strain>
    </source>
</reference>
<feature type="compositionally biased region" description="Basic and acidic residues" evidence="4">
    <location>
        <begin position="555"/>
        <end position="586"/>
    </location>
</feature>
<evidence type="ECO:0000259" key="5">
    <source>
        <dbReference type="PROSITE" id="PS50011"/>
    </source>
</evidence>
<keyword evidence="8" id="KW-1185">Reference proteome</keyword>
<dbReference type="FunCoup" id="A0A2K1KCY8">
    <property type="interactions" value="4392"/>
</dbReference>
<dbReference type="PROSITE" id="PS50011">
    <property type="entry name" value="PROTEIN_KINASE_DOM"/>
    <property type="match status" value="1"/>
</dbReference>
<evidence type="ECO:0000313" key="6">
    <source>
        <dbReference type="EMBL" id="PNR51609.1"/>
    </source>
</evidence>
<dbReference type="PROSITE" id="PS00107">
    <property type="entry name" value="PROTEIN_KINASE_ATP"/>
    <property type="match status" value="1"/>
</dbReference>
<feature type="region of interest" description="Disordered" evidence="4">
    <location>
        <begin position="690"/>
        <end position="714"/>
    </location>
</feature>
<dbReference type="PaxDb" id="3218-PP1S407_24V6.1"/>
<dbReference type="Gramene" id="Pp3c7_24190V3.2">
    <property type="protein sequence ID" value="Pp3c7_24190V3.2"/>
    <property type="gene ID" value="Pp3c7_24190"/>
</dbReference>
<feature type="compositionally biased region" description="Basic and acidic residues" evidence="4">
    <location>
        <begin position="492"/>
        <end position="542"/>
    </location>
</feature>
<protein>
    <recommendedName>
        <fullName evidence="5">Protein kinase domain-containing protein</fullName>
    </recommendedName>
</protein>
<dbReference type="EnsemblPlants" id="Pp3c7_24190V3.1">
    <property type="protein sequence ID" value="Pp3c7_24190V3.1"/>
    <property type="gene ID" value="Pp3c7_24190"/>
</dbReference>
<keyword evidence="3" id="KW-0175">Coiled coil</keyword>
<dbReference type="Gramene" id="Pp3c7_24190V3.7">
    <property type="protein sequence ID" value="Pp3c7_24190V3.7"/>
    <property type="gene ID" value="Pp3c7_24190"/>
</dbReference>
<dbReference type="PANTHER" id="PTHR48014:SF21">
    <property type="entry name" value="SERINE_THREONINE-PROTEIN KINASE FRAY2"/>
    <property type="match status" value="1"/>
</dbReference>
<evidence type="ECO:0000313" key="7">
    <source>
        <dbReference type="EnsemblPlants" id="Pp3c7_24190V3.1"/>
    </source>
</evidence>
<reference evidence="6 8" key="2">
    <citation type="journal article" date="2018" name="Plant J.">
        <title>The Physcomitrella patens chromosome-scale assembly reveals moss genome structure and evolution.</title>
        <authorList>
            <person name="Lang D."/>
            <person name="Ullrich K.K."/>
            <person name="Murat F."/>
            <person name="Fuchs J."/>
            <person name="Jenkins J."/>
            <person name="Haas F.B."/>
            <person name="Piednoel M."/>
            <person name="Gundlach H."/>
            <person name="Van Bel M."/>
            <person name="Meyberg R."/>
            <person name="Vives C."/>
            <person name="Morata J."/>
            <person name="Symeonidi A."/>
            <person name="Hiss M."/>
            <person name="Muchero W."/>
            <person name="Kamisugi Y."/>
            <person name="Saleh O."/>
            <person name="Blanc G."/>
            <person name="Decker E.L."/>
            <person name="van Gessel N."/>
            <person name="Grimwood J."/>
            <person name="Hayes R.D."/>
            <person name="Graham S.W."/>
            <person name="Gunter L.E."/>
            <person name="McDaniel S.F."/>
            <person name="Hoernstein S.N.W."/>
            <person name="Larsson A."/>
            <person name="Li F.W."/>
            <person name="Perroud P.F."/>
            <person name="Phillips J."/>
            <person name="Ranjan P."/>
            <person name="Rokshar D.S."/>
            <person name="Rothfels C.J."/>
            <person name="Schneider L."/>
            <person name="Shu S."/>
            <person name="Stevenson D.W."/>
            <person name="Thummler F."/>
            <person name="Tillich M."/>
            <person name="Villarreal Aguilar J.C."/>
            <person name="Widiez T."/>
            <person name="Wong G.K."/>
            <person name="Wymore A."/>
            <person name="Zhang Y."/>
            <person name="Zimmer A.D."/>
            <person name="Quatrano R.S."/>
            <person name="Mayer K.F.X."/>
            <person name="Goodstein D."/>
            <person name="Casacuberta J.M."/>
            <person name="Vandepoele K."/>
            <person name="Reski R."/>
            <person name="Cuming A.C."/>
            <person name="Tuskan G.A."/>
            <person name="Maumus F."/>
            <person name="Salse J."/>
            <person name="Schmutz J."/>
            <person name="Rensing S.A."/>
        </authorList>
    </citation>
    <scope>NUCLEOTIDE SEQUENCE [LARGE SCALE GENOMIC DNA]</scope>
    <source>
        <strain evidence="7 8">cv. Gransden 2004</strain>
    </source>
</reference>
<evidence type="ECO:0000256" key="1">
    <source>
        <dbReference type="ARBA" id="ARBA00008874"/>
    </source>
</evidence>
<dbReference type="PANTHER" id="PTHR48014">
    <property type="entry name" value="SERINE/THREONINE-PROTEIN KINASE FRAY2"/>
    <property type="match status" value="1"/>
</dbReference>
<dbReference type="Pfam" id="PF00069">
    <property type="entry name" value="Pkinase"/>
    <property type="match status" value="1"/>
</dbReference>
<name>A0A2K1KCY8_PHYPA</name>
<evidence type="ECO:0000256" key="3">
    <source>
        <dbReference type="SAM" id="Coils"/>
    </source>
</evidence>
<comment type="similarity">
    <text evidence="1">Belongs to the protein kinase superfamily. STE Ser/Thr protein kinase family. STE20 subfamily.</text>
</comment>
<evidence type="ECO:0000313" key="8">
    <source>
        <dbReference type="Proteomes" id="UP000006727"/>
    </source>
</evidence>
<dbReference type="Gene3D" id="3.30.200.20">
    <property type="entry name" value="Phosphorylase Kinase, domain 1"/>
    <property type="match status" value="1"/>
</dbReference>
<sequence>MPTGGGTLPEVEKRTYPLVASEYKLYEEVGQGVSAIVYRAHCVTYNEIVAIKSLDLEKCNSNLDDIRREAQTMSLINHQNVVKAYCSFVVGQNLWVVMPYMAGGSCLHIMKAAYPDGFDEPVIATVLKESLKALEYLHRQGHIHRDVKAGNILVDSNGSVKLGDFGVSACMFDTGDRQRSRNTFVGTPCWMAPEVMEQLNGYDFKADIWSFGITALELAHGHAPFSKYPPMKVLLMTLQNAPPGLDYERDKKFSKSFKEMIAMCLVKDPAKRPTAEKLLRHSFFKQARSLDYISRHILEGLPPLGERVKNLKIKDANRLAQKIQPYDEQEAQSQNEYKRGVSAWNFNVEDLKAQAALIQDDEEIVVAKVLKIAVDKEVEEISQAPVTPSKEEITEADLHCLSPLAQPPLCHESSSDRIQLPVTIHSIIAETTNDAGERVTRIRSGPLPNPGQSKSANISRTAPLSSRKEPKHIGRFDVWDDHDGESPSWHGSPRESRKSDETRKEREDREQRRGDDKDRKEERDPRRPDERSEKDEIRRVGSERILSSIRGLTTLDERDRDSRDKDHRQGGRSGEDSSRVVQRERPFTGSGNIISDRSNFDQKAINGSQTSSMSRQSCGTKEVSDEKVKAPVQKGPVLQKGRFSVTSDDTDFEESPHLSSRKSSNTQASLPKSASTGDFMSAERRLPHTPVLQHSPSSQHISSTSGQASQQNSHVTTPIATILPQLQQILHHGQKQQDSLLHLIQSLSPQDAASVCSVSSMSRFSRTSSTNSAIEHSMEVSTDRERELLHQVSELQSRIATLVDELQAVKLRNVQLERQLNAIYNKEEEERIRKEEAAKGDR</sequence>
<dbReference type="GeneID" id="112284740"/>
<dbReference type="InterPro" id="IPR047173">
    <property type="entry name" value="STRAD_A/B-like"/>
</dbReference>
<feature type="domain" description="Protein kinase" evidence="5">
    <location>
        <begin position="23"/>
        <end position="284"/>
    </location>
</feature>
<dbReference type="STRING" id="3218.A0A2K1KCY8"/>
<dbReference type="Gene3D" id="1.10.510.10">
    <property type="entry name" value="Transferase(Phosphotransferase) domain 1"/>
    <property type="match status" value="1"/>
</dbReference>
<evidence type="ECO:0000256" key="4">
    <source>
        <dbReference type="SAM" id="MobiDB-lite"/>
    </source>
</evidence>
<proteinExistence type="inferred from homology"/>
<organism evidence="6">
    <name type="scientific">Physcomitrium patens</name>
    <name type="common">Spreading-leaved earth moss</name>
    <name type="synonym">Physcomitrella patens</name>
    <dbReference type="NCBI Taxonomy" id="3218"/>
    <lineage>
        <taxon>Eukaryota</taxon>
        <taxon>Viridiplantae</taxon>
        <taxon>Streptophyta</taxon>
        <taxon>Embryophyta</taxon>
        <taxon>Bryophyta</taxon>
        <taxon>Bryophytina</taxon>
        <taxon>Bryopsida</taxon>
        <taxon>Funariidae</taxon>
        <taxon>Funariales</taxon>
        <taxon>Funariaceae</taxon>
        <taxon>Physcomitrium</taxon>
    </lineage>
</organism>
<dbReference type="RefSeq" id="XP_024380654.1">
    <property type="nucleotide sequence ID" value="XM_024524886.2"/>
</dbReference>
<dbReference type="Proteomes" id="UP000006727">
    <property type="component" value="Chromosome 7"/>
</dbReference>
<dbReference type="RefSeq" id="XP_024380653.1">
    <property type="nucleotide sequence ID" value="XM_024524885.2"/>
</dbReference>
<feature type="compositionally biased region" description="Polar residues" evidence="4">
    <location>
        <begin position="605"/>
        <end position="619"/>
    </location>
</feature>
<feature type="coiled-coil region" evidence="3">
    <location>
        <begin position="785"/>
        <end position="826"/>
    </location>
</feature>
<keyword evidence="2" id="KW-0067">ATP-binding</keyword>
<dbReference type="InterPro" id="IPR000719">
    <property type="entry name" value="Prot_kinase_dom"/>
</dbReference>
<accession>A0A2K1KCY8</accession>
<gene>
    <name evidence="7" type="primary">LOC112284740</name>
    <name evidence="6" type="ORF">PHYPA_010796</name>
</gene>
<dbReference type="AlphaFoldDB" id="A0A2K1KCY8"/>
<dbReference type="InterPro" id="IPR017441">
    <property type="entry name" value="Protein_kinase_ATP_BS"/>
</dbReference>
<dbReference type="Gramene" id="Pp3c7_24190V3.1">
    <property type="protein sequence ID" value="Pp3c7_24190V3.1"/>
    <property type="gene ID" value="Pp3c7_24190"/>
</dbReference>
<dbReference type="SMART" id="SM00220">
    <property type="entry name" value="S_TKc"/>
    <property type="match status" value="1"/>
</dbReference>
<feature type="compositionally biased region" description="Polar residues" evidence="4">
    <location>
        <begin position="657"/>
        <end position="677"/>
    </location>
</feature>
<dbReference type="CDD" id="cd06610">
    <property type="entry name" value="STKc_OSR1_SPAK"/>
    <property type="match status" value="1"/>
</dbReference>
<keyword evidence="2" id="KW-0547">Nucleotide-binding</keyword>
<feature type="compositionally biased region" description="Polar residues" evidence="4">
    <location>
        <begin position="450"/>
        <end position="464"/>
    </location>
</feature>
<dbReference type="EnsemblPlants" id="Pp3c7_24190V3.2">
    <property type="protein sequence ID" value="Pp3c7_24190V3.2"/>
    <property type="gene ID" value="Pp3c7_24190"/>
</dbReference>
<dbReference type="GO" id="GO:0005524">
    <property type="term" value="F:ATP binding"/>
    <property type="evidence" value="ECO:0007669"/>
    <property type="project" value="UniProtKB-UniRule"/>
</dbReference>
<dbReference type="SUPFAM" id="SSF56112">
    <property type="entry name" value="Protein kinase-like (PK-like)"/>
    <property type="match status" value="1"/>
</dbReference>
<dbReference type="FunFam" id="3.30.200.20:FF:000099">
    <property type="entry name" value="Serine/threonine-protein kinase BLUS1"/>
    <property type="match status" value="1"/>
</dbReference>